<accession>T0BDQ4</accession>
<dbReference type="Proteomes" id="UP000829401">
    <property type="component" value="Chromosome"/>
</dbReference>
<dbReference type="Gene3D" id="3.80.30.30">
    <property type="match status" value="1"/>
</dbReference>
<organism evidence="1 2">
    <name type="scientific">Alicyclobacillus acidoterrestris (strain ATCC 49025 / DSM 3922 / CIP 106132 / NCIMB 13137 / GD3B)</name>
    <dbReference type="NCBI Taxonomy" id="1356854"/>
    <lineage>
        <taxon>Bacteria</taxon>
        <taxon>Bacillati</taxon>
        <taxon>Bacillota</taxon>
        <taxon>Bacilli</taxon>
        <taxon>Bacillales</taxon>
        <taxon>Alicyclobacillaceae</taxon>
        <taxon>Alicyclobacillus</taxon>
    </lineage>
</organism>
<dbReference type="Pfam" id="PF04055">
    <property type="entry name" value="Radical_SAM"/>
    <property type="match status" value="1"/>
</dbReference>
<dbReference type="eggNOG" id="COG1533">
    <property type="taxonomic scope" value="Bacteria"/>
</dbReference>
<protein>
    <submittedName>
        <fullName evidence="1">Radical SAM protein</fullName>
    </submittedName>
</protein>
<dbReference type="OrthoDB" id="9785699at2"/>
<dbReference type="SUPFAM" id="SSF102114">
    <property type="entry name" value="Radical SAM enzymes"/>
    <property type="match status" value="1"/>
</dbReference>
<name>T0BDQ4_ALIAG</name>
<dbReference type="SFLD" id="SFLDS00029">
    <property type="entry name" value="Radical_SAM"/>
    <property type="match status" value="1"/>
</dbReference>
<dbReference type="KEGG" id="aaco:K1I37_18905"/>
<dbReference type="RefSeq" id="WP_021298361.1">
    <property type="nucleotide sequence ID" value="NZ_AURB01000186.1"/>
</dbReference>
<evidence type="ECO:0000313" key="2">
    <source>
        <dbReference type="Proteomes" id="UP000829401"/>
    </source>
</evidence>
<gene>
    <name evidence="1" type="ORF">K1I37_18905</name>
</gene>
<sequence length="337" mass="38272">MRKPPVFESIAPKQVMNKVTAPEMPFQWSINPYRGCTHGCSFCYARVTHTYMGLAADDTFRHHVFVKENAADVLNAQLRRKLKHHQGDYARLQRDIGLVNIGTATDPYQPIEARQRETRKCLEVLAHYGIQTSITTRSPLIRRDIDVLKHMNIQSIHISVNTLDKSVWRNLEPATPAPQKRLETIQTLADAGLPVGILLAPIIPHLTDSREQLHDVIHLAIQHGAHFIIPSVLRLSGEVKTWFLQTIQRHYPELVGKYQRLYKGAYAPQSYVRPLMDSVHTMLDELQMTTDIPARPLSRYNTGQEDTRSSESDAFTGISCVNREGMNSQSVQLTLPI</sequence>
<proteinExistence type="predicted"/>
<dbReference type="PANTHER" id="PTHR43432">
    <property type="entry name" value="SLR0285 PROTEIN"/>
    <property type="match status" value="1"/>
</dbReference>
<dbReference type="GO" id="GO:0003824">
    <property type="term" value="F:catalytic activity"/>
    <property type="evidence" value="ECO:0007669"/>
    <property type="project" value="InterPro"/>
</dbReference>
<dbReference type="InterPro" id="IPR006638">
    <property type="entry name" value="Elp3/MiaA/NifB-like_rSAM"/>
</dbReference>
<dbReference type="GO" id="GO:0051536">
    <property type="term" value="F:iron-sulfur cluster binding"/>
    <property type="evidence" value="ECO:0007669"/>
    <property type="project" value="InterPro"/>
</dbReference>
<evidence type="ECO:0000313" key="1">
    <source>
        <dbReference type="EMBL" id="UNO48698.1"/>
    </source>
</evidence>
<dbReference type="PROSITE" id="PS51918">
    <property type="entry name" value="RADICAL_SAM"/>
    <property type="match status" value="1"/>
</dbReference>
<dbReference type="PANTHER" id="PTHR43432:SF3">
    <property type="entry name" value="SLR0285 PROTEIN"/>
    <property type="match status" value="1"/>
</dbReference>
<accession>A0A9E7CVU2</accession>
<dbReference type="EMBL" id="CP080467">
    <property type="protein sequence ID" value="UNO48698.1"/>
    <property type="molecule type" value="Genomic_DNA"/>
</dbReference>
<dbReference type="AlphaFoldDB" id="T0BDQ4"/>
<reference evidence="2" key="1">
    <citation type="journal article" date="2022" name="G3 (Bethesda)">
        <title>Unveiling the complete genome sequence of Alicyclobacillus acidoterrestris DSM 3922T, a taint-producing strain.</title>
        <authorList>
            <person name="Leonardo I.C."/>
            <person name="Barreto Crespo M.T."/>
            <person name="Gaspar F.B."/>
        </authorList>
    </citation>
    <scope>NUCLEOTIDE SEQUENCE [LARGE SCALE GENOMIC DNA]</scope>
    <source>
        <strain evidence="2">DSM 3922</strain>
    </source>
</reference>
<keyword evidence="2" id="KW-1185">Reference proteome</keyword>
<dbReference type="InterPro" id="IPR040086">
    <property type="entry name" value="MJ0683-like"/>
</dbReference>
<dbReference type="InterPro" id="IPR007197">
    <property type="entry name" value="rSAM"/>
</dbReference>
<dbReference type="CDD" id="cd01335">
    <property type="entry name" value="Radical_SAM"/>
    <property type="match status" value="1"/>
</dbReference>
<dbReference type="SMART" id="SM00729">
    <property type="entry name" value="Elp3"/>
    <property type="match status" value="1"/>
</dbReference>
<dbReference type="InterPro" id="IPR058240">
    <property type="entry name" value="rSAM_sf"/>
</dbReference>
<dbReference type="SFLD" id="SFLDG01084">
    <property type="entry name" value="Uncharacterised_Radical_SAM_Su"/>
    <property type="match status" value="1"/>
</dbReference>